<evidence type="ECO:0000313" key="2">
    <source>
        <dbReference type="EMBL" id="WEK35095.1"/>
    </source>
</evidence>
<feature type="signal peptide" evidence="1">
    <location>
        <begin position="1"/>
        <end position="21"/>
    </location>
</feature>
<organism evidence="2 3">
    <name type="scientific">Candidatus Pseudobacter hemicellulosilyticus</name>
    <dbReference type="NCBI Taxonomy" id="3121375"/>
    <lineage>
        <taxon>Bacteria</taxon>
        <taxon>Pseudomonadati</taxon>
        <taxon>Bacteroidota</taxon>
        <taxon>Chitinophagia</taxon>
        <taxon>Chitinophagales</taxon>
        <taxon>Chitinophagaceae</taxon>
        <taxon>Pseudobacter</taxon>
    </lineage>
</organism>
<proteinExistence type="predicted"/>
<evidence type="ECO:0008006" key="4">
    <source>
        <dbReference type="Google" id="ProtNLM"/>
    </source>
</evidence>
<evidence type="ECO:0000313" key="3">
    <source>
        <dbReference type="Proteomes" id="UP001220610"/>
    </source>
</evidence>
<protein>
    <recommendedName>
        <fullName evidence="4">DUF4783 domain-containing protein</fullName>
    </recommendedName>
</protein>
<dbReference type="EMBL" id="CP119311">
    <property type="protein sequence ID" value="WEK35095.1"/>
    <property type="molecule type" value="Genomic_DNA"/>
</dbReference>
<name>A0AAJ5WQX0_9BACT</name>
<evidence type="ECO:0000256" key="1">
    <source>
        <dbReference type="SAM" id="SignalP"/>
    </source>
</evidence>
<feature type="chain" id="PRO_5042516039" description="DUF4783 domain-containing protein" evidence="1">
    <location>
        <begin position="22"/>
        <end position="151"/>
    </location>
</feature>
<dbReference type="Proteomes" id="UP001220610">
    <property type="component" value="Chromosome"/>
</dbReference>
<sequence>MISRFVLALVLSLSFSSLSYSQTQPTEIVDRFFEEYNKAGSDKAIEYYFGNNKYFAEISAGLTEVKQQLTSFLNVSGKFAGYELLTKKYAGPNILMLTYIVKFERLPATFRFSFYRPNDKWQVQNFKFDTRIFEELEEASRIPVLNQEHHQ</sequence>
<reference evidence="2" key="1">
    <citation type="submission" date="2023-03" db="EMBL/GenBank/DDBJ databases">
        <title>Andean soil-derived lignocellulolytic bacterial consortium as a source of novel taxa and putative plastic-active enzymes.</title>
        <authorList>
            <person name="Diaz-Garcia L."/>
            <person name="Chuvochina M."/>
            <person name="Feuerriegel G."/>
            <person name="Bunk B."/>
            <person name="Sproer C."/>
            <person name="Streit W.R."/>
            <person name="Rodriguez L.M."/>
            <person name="Overmann J."/>
            <person name="Jimenez D.J."/>
        </authorList>
    </citation>
    <scope>NUCLEOTIDE SEQUENCE</scope>
    <source>
        <strain evidence="2">MAG 7</strain>
    </source>
</reference>
<dbReference type="AlphaFoldDB" id="A0AAJ5WQX0"/>
<accession>A0AAJ5WQX0</accession>
<gene>
    <name evidence="2" type="ORF">P0Y53_21610</name>
</gene>
<keyword evidence="1" id="KW-0732">Signal</keyword>